<reference evidence="2" key="1">
    <citation type="submission" date="2022-11" db="UniProtKB">
        <authorList>
            <consortium name="WormBaseParasite"/>
        </authorList>
    </citation>
    <scope>IDENTIFICATION</scope>
</reference>
<keyword evidence="1" id="KW-1185">Reference proteome</keyword>
<proteinExistence type="predicted"/>
<sequence length="80" mass="9472">MKQVEDIHVDLKLNEIHFAVGEKEHFSPIEIDVSFCIHKNFEIIGQNFETQFVENFLGFLIVGRERRMHIFAIDVRKLSQ</sequence>
<evidence type="ECO:0000313" key="1">
    <source>
        <dbReference type="Proteomes" id="UP000887565"/>
    </source>
</evidence>
<dbReference type="AlphaFoldDB" id="A0A915HMX2"/>
<dbReference type="Proteomes" id="UP000887565">
    <property type="component" value="Unplaced"/>
</dbReference>
<accession>A0A915HMX2</accession>
<name>A0A915HMX2_ROMCU</name>
<evidence type="ECO:0000313" key="2">
    <source>
        <dbReference type="WBParaSite" id="nRc.2.0.1.t03034-RA"/>
    </source>
</evidence>
<dbReference type="WBParaSite" id="nRc.2.0.1.t03034-RA">
    <property type="protein sequence ID" value="nRc.2.0.1.t03034-RA"/>
    <property type="gene ID" value="nRc.2.0.1.g03034"/>
</dbReference>
<protein>
    <submittedName>
        <fullName evidence="2">Uncharacterized protein</fullName>
    </submittedName>
</protein>
<organism evidence="1 2">
    <name type="scientific">Romanomermis culicivorax</name>
    <name type="common">Nematode worm</name>
    <dbReference type="NCBI Taxonomy" id="13658"/>
    <lineage>
        <taxon>Eukaryota</taxon>
        <taxon>Metazoa</taxon>
        <taxon>Ecdysozoa</taxon>
        <taxon>Nematoda</taxon>
        <taxon>Enoplea</taxon>
        <taxon>Dorylaimia</taxon>
        <taxon>Mermithida</taxon>
        <taxon>Mermithoidea</taxon>
        <taxon>Mermithidae</taxon>
        <taxon>Romanomermis</taxon>
    </lineage>
</organism>